<dbReference type="FunFam" id="3.40.50.720:FF:000084">
    <property type="entry name" value="Short-chain dehydrogenase reductase"/>
    <property type="match status" value="1"/>
</dbReference>
<dbReference type="PRINTS" id="PR00081">
    <property type="entry name" value="GDHRDH"/>
</dbReference>
<comment type="similarity">
    <text evidence="1">Belongs to the short-chain dehydrogenases/reductases (SDR) family.</text>
</comment>
<gene>
    <name evidence="3" type="ORF">K505DRAFT_367588</name>
</gene>
<dbReference type="Gene3D" id="3.40.50.720">
    <property type="entry name" value="NAD(P)-binding Rossmann-like Domain"/>
    <property type="match status" value="1"/>
</dbReference>
<reference evidence="3" key="1">
    <citation type="journal article" date="2020" name="Stud. Mycol.">
        <title>101 Dothideomycetes genomes: a test case for predicting lifestyles and emergence of pathogens.</title>
        <authorList>
            <person name="Haridas S."/>
            <person name="Albert R."/>
            <person name="Binder M."/>
            <person name="Bloem J."/>
            <person name="Labutti K."/>
            <person name="Salamov A."/>
            <person name="Andreopoulos B."/>
            <person name="Baker S."/>
            <person name="Barry K."/>
            <person name="Bills G."/>
            <person name="Bluhm B."/>
            <person name="Cannon C."/>
            <person name="Castanera R."/>
            <person name="Culley D."/>
            <person name="Daum C."/>
            <person name="Ezra D."/>
            <person name="Gonzalez J."/>
            <person name="Henrissat B."/>
            <person name="Kuo A."/>
            <person name="Liang C."/>
            <person name="Lipzen A."/>
            <person name="Lutzoni F."/>
            <person name="Magnuson J."/>
            <person name="Mondo S."/>
            <person name="Nolan M."/>
            <person name="Ohm R."/>
            <person name="Pangilinan J."/>
            <person name="Park H.-J."/>
            <person name="Ramirez L."/>
            <person name="Alfaro M."/>
            <person name="Sun H."/>
            <person name="Tritt A."/>
            <person name="Yoshinaga Y."/>
            <person name="Zwiers L.-H."/>
            <person name="Turgeon B."/>
            <person name="Goodwin S."/>
            <person name="Spatafora J."/>
            <person name="Crous P."/>
            <person name="Grigoriev I."/>
        </authorList>
    </citation>
    <scope>NUCLEOTIDE SEQUENCE</scope>
    <source>
        <strain evidence="3">CBS 109.77</strain>
    </source>
</reference>
<protein>
    <submittedName>
        <fullName evidence="3">Oxidoreductase</fullName>
    </submittedName>
</protein>
<proteinExistence type="inferred from homology"/>
<dbReference type="AlphaFoldDB" id="A0A6A6WSU3"/>
<accession>A0A6A6WSU3</accession>
<dbReference type="InterPro" id="IPR020904">
    <property type="entry name" value="Sc_DH/Rdtase_CS"/>
</dbReference>
<organism evidence="3 4">
    <name type="scientific">Melanomma pulvis-pyrius CBS 109.77</name>
    <dbReference type="NCBI Taxonomy" id="1314802"/>
    <lineage>
        <taxon>Eukaryota</taxon>
        <taxon>Fungi</taxon>
        <taxon>Dikarya</taxon>
        <taxon>Ascomycota</taxon>
        <taxon>Pezizomycotina</taxon>
        <taxon>Dothideomycetes</taxon>
        <taxon>Pleosporomycetidae</taxon>
        <taxon>Pleosporales</taxon>
        <taxon>Melanommataceae</taxon>
        <taxon>Melanomma</taxon>
    </lineage>
</organism>
<dbReference type="InterPro" id="IPR002347">
    <property type="entry name" value="SDR_fam"/>
</dbReference>
<dbReference type="CDD" id="cd05233">
    <property type="entry name" value="SDR_c"/>
    <property type="match status" value="1"/>
</dbReference>
<name>A0A6A6WSU3_9PLEO</name>
<dbReference type="GO" id="GO:0048038">
    <property type="term" value="F:quinone binding"/>
    <property type="evidence" value="ECO:0007669"/>
    <property type="project" value="TreeGrafter"/>
</dbReference>
<dbReference type="PANTHER" id="PTHR42760">
    <property type="entry name" value="SHORT-CHAIN DEHYDROGENASES/REDUCTASES FAMILY MEMBER"/>
    <property type="match status" value="1"/>
</dbReference>
<keyword evidence="2" id="KW-0521">NADP</keyword>
<dbReference type="SUPFAM" id="SSF51735">
    <property type="entry name" value="NAD(P)-binding Rossmann-fold domains"/>
    <property type="match status" value="1"/>
</dbReference>
<evidence type="ECO:0000256" key="2">
    <source>
        <dbReference type="ARBA" id="ARBA00022857"/>
    </source>
</evidence>
<evidence type="ECO:0000313" key="3">
    <source>
        <dbReference type="EMBL" id="KAF2787169.1"/>
    </source>
</evidence>
<dbReference type="GO" id="GO:0006633">
    <property type="term" value="P:fatty acid biosynthetic process"/>
    <property type="evidence" value="ECO:0007669"/>
    <property type="project" value="TreeGrafter"/>
</dbReference>
<evidence type="ECO:0000256" key="1">
    <source>
        <dbReference type="ARBA" id="ARBA00006484"/>
    </source>
</evidence>
<dbReference type="PRINTS" id="PR00080">
    <property type="entry name" value="SDRFAMILY"/>
</dbReference>
<keyword evidence="4" id="KW-1185">Reference proteome</keyword>
<dbReference type="PANTHER" id="PTHR42760:SF45">
    <property type="entry name" value="SHORT CHAIN DEHYDROGENASE_REDUCTASE FAMILY PROTEIN, PUTATIVE (AFU_ORTHOLOGUE AFUA_3G09150)-RELATED"/>
    <property type="match status" value="1"/>
</dbReference>
<evidence type="ECO:0000313" key="4">
    <source>
        <dbReference type="Proteomes" id="UP000799757"/>
    </source>
</evidence>
<sequence>MSRFEDKVFAVTGAASGIGLATARLLAQRGAVLSLSDINSAALASAASSIRADTPTVKILTQTVDVRNRSQVDAWISDTVKEFGKLDGAANIAGVISPKIGEAFLDDETEEDWEFVLGINLTGVMHCMRAEVKIGGMGKGGAIVNASSVAGLQGRVTAGSYVASKHGVIGLTKTVAKEVGPRGVRVNCIAPGVISTPMIANAAGTGEALEEIAEIKGSPLGRAGQPEEVAKLIAFLLSDDSSYITGAVHIIDGGLLC</sequence>
<dbReference type="Proteomes" id="UP000799757">
    <property type="component" value="Unassembled WGS sequence"/>
</dbReference>
<dbReference type="PROSITE" id="PS00061">
    <property type="entry name" value="ADH_SHORT"/>
    <property type="match status" value="1"/>
</dbReference>
<dbReference type="Pfam" id="PF13561">
    <property type="entry name" value="adh_short_C2"/>
    <property type="match status" value="1"/>
</dbReference>
<dbReference type="InterPro" id="IPR036291">
    <property type="entry name" value="NAD(P)-bd_dom_sf"/>
</dbReference>
<dbReference type="OrthoDB" id="1669814at2759"/>
<dbReference type="EMBL" id="MU002353">
    <property type="protein sequence ID" value="KAF2787169.1"/>
    <property type="molecule type" value="Genomic_DNA"/>
</dbReference>
<dbReference type="GO" id="GO:0016616">
    <property type="term" value="F:oxidoreductase activity, acting on the CH-OH group of donors, NAD or NADP as acceptor"/>
    <property type="evidence" value="ECO:0007669"/>
    <property type="project" value="TreeGrafter"/>
</dbReference>